<feature type="compositionally biased region" description="Polar residues" evidence="3">
    <location>
        <begin position="41"/>
        <end position="53"/>
    </location>
</feature>
<evidence type="ECO:0000313" key="6">
    <source>
        <dbReference type="Proteomes" id="UP001448207"/>
    </source>
</evidence>
<dbReference type="PANTHER" id="PTHR43719">
    <property type="entry name" value="TWO-COMPONENT HISTIDINE KINASE"/>
    <property type="match status" value="1"/>
</dbReference>
<feature type="modified residue" description="4-aspartylphosphate" evidence="2">
    <location>
        <position position="182"/>
    </location>
</feature>
<evidence type="ECO:0000256" key="1">
    <source>
        <dbReference type="ARBA" id="ARBA00022553"/>
    </source>
</evidence>
<dbReference type="Proteomes" id="UP001448207">
    <property type="component" value="Unassembled WGS sequence"/>
</dbReference>
<keyword evidence="1 2" id="KW-0597">Phosphoprotein</keyword>
<name>A0ABR3B1R7_PHYBL</name>
<accession>A0ABR3B1R7</accession>
<dbReference type="PANTHER" id="PTHR43719:SF28">
    <property type="entry name" value="PEROXIDE STRESS-ACTIVATED HISTIDINE KINASE MAK1-RELATED"/>
    <property type="match status" value="1"/>
</dbReference>
<evidence type="ECO:0000259" key="4">
    <source>
        <dbReference type="PROSITE" id="PS50110"/>
    </source>
</evidence>
<dbReference type="Pfam" id="PF00072">
    <property type="entry name" value="Response_reg"/>
    <property type="match status" value="1"/>
</dbReference>
<dbReference type="InterPro" id="IPR001789">
    <property type="entry name" value="Sig_transdc_resp-reg_receiver"/>
</dbReference>
<comment type="caution">
    <text evidence="5">The sequence shown here is derived from an EMBL/GenBank/DDBJ whole genome shotgun (WGS) entry which is preliminary data.</text>
</comment>
<feature type="domain" description="Response regulatory" evidence="4">
    <location>
        <begin position="129"/>
        <end position="255"/>
    </location>
</feature>
<sequence>METAGPGTFTIIYRNLPKLDYFGYTSNNKATQGSDRALPRTQRSPANPRSFRNSMILPPSPLPDDIGPEAIKISHRRTPSSLGFSLSLPSPPVTPFAPPFNLYSSSTPPAQTPRPSAESSKTATVIPARVLMIDDNPINLQILARLLKIYMSHAIGHMETADNGIKALKILAHHPFDLVLMDIDMPIMNGIDTTHHIRHPTHHPILPSNRGTPIVAVTTNDSAEWQRTYTRIGMNGCIGKPISPSALRETLNCVLELDRPHFTP</sequence>
<organism evidence="5 6">
    <name type="scientific">Phycomyces blakesleeanus</name>
    <dbReference type="NCBI Taxonomy" id="4837"/>
    <lineage>
        <taxon>Eukaryota</taxon>
        <taxon>Fungi</taxon>
        <taxon>Fungi incertae sedis</taxon>
        <taxon>Mucoromycota</taxon>
        <taxon>Mucoromycotina</taxon>
        <taxon>Mucoromycetes</taxon>
        <taxon>Mucorales</taxon>
        <taxon>Phycomycetaceae</taxon>
        <taxon>Phycomyces</taxon>
    </lineage>
</organism>
<keyword evidence="6" id="KW-1185">Reference proteome</keyword>
<dbReference type="Gene3D" id="3.40.50.2300">
    <property type="match status" value="1"/>
</dbReference>
<dbReference type="CDD" id="cd17546">
    <property type="entry name" value="REC_hyHK_CKI1_RcsC-like"/>
    <property type="match status" value="1"/>
</dbReference>
<evidence type="ECO:0000313" key="5">
    <source>
        <dbReference type="EMBL" id="KAL0087425.1"/>
    </source>
</evidence>
<dbReference type="EMBL" id="JBCLYO010000007">
    <property type="protein sequence ID" value="KAL0087425.1"/>
    <property type="molecule type" value="Genomic_DNA"/>
</dbReference>
<proteinExistence type="predicted"/>
<evidence type="ECO:0000256" key="3">
    <source>
        <dbReference type="SAM" id="MobiDB-lite"/>
    </source>
</evidence>
<dbReference type="PROSITE" id="PS50110">
    <property type="entry name" value="RESPONSE_REGULATORY"/>
    <property type="match status" value="1"/>
</dbReference>
<protein>
    <submittedName>
        <fullName evidence="5">CheY-like superfamily</fullName>
    </submittedName>
</protein>
<dbReference type="SUPFAM" id="SSF52172">
    <property type="entry name" value="CheY-like"/>
    <property type="match status" value="1"/>
</dbReference>
<dbReference type="InterPro" id="IPR050956">
    <property type="entry name" value="2C_system_His_kinase"/>
</dbReference>
<dbReference type="InterPro" id="IPR011006">
    <property type="entry name" value="CheY-like_superfamily"/>
</dbReference>
<gene>
    <name evidence="5" type="ORF">J3Q64DRAFT_1848247</name>
</gene>
<feature type="region of interest" description="Disordered" evidence="3">
    <location>
        <begin position="27"/>
        <end position="59"/>
    </location>
</feature>
<dbReference type="SMART" id="SM00448">
    <property type="entry name" value="REC"/>
    <property type="match status" value="1"/>
</dbReference>
<evidence type="ECO:0000256" key="2">
    <source>
        <dbReference type="PROSITE-ProRule" id="PRU00169"/>
    </source>
</evidence>
<reference evidence="5 6" key="1">
    <citation type="submission" date="2024-04" db="EMBL/GenBank/DDBJ databases">
        <title>Symmetric and asymmetric DNA N6-adenine methylation regulates different biological responses in Mucorales.</title>
        <authorList>
            <consortium name="Lawrence Berkeley National Laboratory"/>
            <person name="Lax C."/>
            <person name="Mondo S.J."/>
            <person name="Osorio-Concepcion M."/>
            <person name="Muszewska A."/>
            <person name="Corrochano-Luque M."/>
            <person name="Gutierrez G."/>
            <person name="Riley R."/>
            <person name="Lipzen A."/>
            <person name="Guo J."/>
            <person name="Hundley H."/>
            <person name="Amirebrahimi M."/>
            <person name="Ng V."/>
            <person name="Lorenzo-Gutierrez D."/>
            <person name="Binder U."/>
            <person name="Yang J."/>
            <person name="Song Y."/>
            <person name="Canovas D."/>
            <person name="Navarro E."/>
            <person name="Freitag M."/>
            <person name="Gabaldon T."/>
            <person name="Grigoriev I.V."/>
            <person name="Corrochano L.M."/>
            <person name="Nicolas F.E."/>
            <person name="Garre V."/>
        </authorList>
    </citation>
    <scope>NUCLEOTIDE SEQUENCE [LARGE SCALE GENOMIC DNA]</scope>
    <source>
        <strain evidence="5 6">L51</strain>
    </source>
</reference>